<dbReference type="Gene3D" id="2.130.10.30">
    <property type="entry name" value="Regulator of chromosome condensation 1/beta-lactamase-inhibitor protein II"/>
    <property type="match status" value="1"/>
</dbReference>
<sequence length="232" mass="25097">VLKPGIPDVKHYRNMVDFGKWPLFTLLSPQEVSSIRQACVFGTCANEVIYTTDHEVFAFGQNCSNCLGTGDNQSTMVPRRLDVLCGKKITGISYGSGPHVLVYAWGYNNCGQIGTGTTTNQQTPRKVSAQLQSKTVVAVAAGPTCSMAITDNGQTQSGQVYMWGPCRGQIILSPLLTNFTCTDDVFACFSNPPVMWRMLSVGVTQTAAFWQMDGALLKDFVVKAGKSGGFKN</sequence>
<evidence type="ECO:0000313" key="4">
    <source>
        <dbReference type="Proteomes" id="UP000228934"/>
    </source>
</evidence>
<dbReference type="Proteomes" id="UP000228934">
    <property type="component" value="Unassembled WGS sequence"/>
</dbReference>
<gene>
    <name evidence="3" type="ORF">AB205_0152720</name>
</gene>
<dbReference type="SUPFAM" id="SSF50985">
    <property type="entry name" value="RCC1/BLIP-II"/>
    <property type="match status" value="1"/>
</dbReference>
<feature type="repeat" description="RCC1" evidence="2">
    <location>
        <begin position="100"/>
        <end position="152"/>
    </location>
</feature>
<dbReference type="PROSITE" id="PS50012">
    <property type="entry name" value="RCC1_3"/>
    <property type="match status" value="1"/>
</dbReference>
<name>A0A2G9QDW2_AQUCT</name>
<dbReference type="InterPro" id="IPR009091">
    <property type="entry name" value="RCC1/BLIP-II"/>
</dbReference>
<dbReference type="InterPro" id="IPR051625">
    <property type="entry name" value="Signaling_Regulatory_Domain"/>
</dbReference>
<keyword evidence="4" id="KW-1185">Reference proteome</keyword>
<accession>A0A2G9QDW2</accession>
<keyword evidence="1" id="KW-0677">Repeat</keyword>
<proteinExistence type="predicted"/>
<dbReference type="Pfam" id="PF00415">
    <property type="entry name" value="RCC1"/>
    <property type="match status" value="2"/>
</dbReference>
<evidence type="ECO:0000256" key="1">
    <source>
        <dbReference type="ARBA" id="ARBA00022737"/>
    </source>
</evidence>
<dbReference type="EMBL" id="KZ020494">
    <property type="protein sequence ID" value="PIO13778.1"/>
    <property type="molecule type" value="Genomic_DNA"/>
</dbReference>
<dbReference type="OrthoDB" id="16281at2759"/>
<dbReference type="InterPro" id="IPR000408">
    <property type="entry name" value="Reg_chr_condens"/>
</dbReference>
<organism evidence="3 4">
    <name type="scientific">Aquarana catesbeiana</name>
    <name type="common">American bullfrog</name>
    <name type="synonym">Rana catesbeiana</name>
    <dbReference type="NCBI Taxonomy" id="8400"/>
    <lineage>
        <taxon>Eukaryota</taxon>
        <taxon>Metazoa</taxon>
        <taxon>Chordata</taxon>
        <taxon>Craniata</taxon>
        <taxon>Vertebrata</taxon>
        <taxon>Euteleostomi</taxon>
        <taxon>Amphibia</taxon>
        <taxon>Batrachia</taxon>
        <taxon>Anura</taxon>
        <taxon>Neobatrachia</taxon>
        <taxon>Ranoidea</taxon>
        <taxon>Ranidae</taxon>
        <taxon>Aquarana</taxon>
    </lineage>
</organism>
<reference evidence="4" key="1">
    <citation type="journal article" date="2017" name="Nat. Commun.">
        <title>The North American bullfrog draft genome provides insight into hormonal regulation of long noncoding RNA.</title>
        <authorList>
            <person name="Hammond S.A."/>
            <person name="Warren R.L."/>
            <person name="Vandervalk B.P."/>
            <person name="Kucuk E."/>
            <person name="Khan H."/>
            <person name="Gibb E.A."/>
            <person name="Pandoh P."/>
            <person name="Kirk H."/>
            <person name="Zhao Y."/>
            <person name="Jones M."/>
            <person name="Mungall A.J."/>
            <person name="Coope R."/>
            <person name="Pleasance S."/>
            <person name="Moore R.A."/>
            <person name="Holt R.A."/>
            <person name="Round J.M."/>
            <person name="Ohora S."/>
            <person name="Walle B.V."/>
            <person name="Veldhoen N."/>
            <person name="Helbing C.C."/>
            <person name="Birol I."/>
        </authorList>
    </citation>
    <scope>NUCLEOTIDE SEQUENCE [LARGE SCALE GENOMIC DNA]</scope>
</reference>
<protein>
    <submittedName>
        <fullName evidence="3">Uncharacterized protein</fullName>
    </submittedName>
</protein>
<dbReference type="AlphaFoldDB" id="A0A2G9QDW2"/>
<evidence type="ECO:0000313" key="3">
    <source>
        <dbReference type="EMBL" id="PIO13778.1"/>
    </source>
</evidence>
<evidence type="ECO:0000256" key="2">
    <source>
        <dbReference type="PROSITE-ProRule" id="PRU00235"/>
    </source>
</evidence>
<dbReference type="PANTHER" id="PTHR22872:SF10">
    <property type="entry name" value="ULTRAVIOLET-B RECEPTOR UVR8"/>
    <property type="match status" value="1"/>
</dbReference>
<feature type="non-terminal residue" evidence="3">
    <location>
        <position position="1"/>
    </location>
</feature>
<dbReference type="PANTHER" id="PTHR22872">
    <property type="entry name" value="BTK-BINDING PROTEIN-RELATED"/>
    <property type="match status" value="1"/>
</dbReference>